<feature type="chain" id="PRO_5009192154" description="DUF547 domain-containing protein" evidence="2">
    <location>
        <begin position="24"/>
        <end position="368"/>
    </location>
</feature>
<dbReference type="AlphaFoldDB" id="A0A1E7ERF7"/>
<keyword evidence="5" id="KW-1185">Reference proteome</keyword>
<evidence type="ECO:0000256" key="2">
    <source>
        <dbReference type="SAM" id="SignalP"/>
    </source>
</evidence>
<evidence type="ECO:0000313" key="5">
    <source>
        <dbReference type="Proteomes" id="UP000095751"/>
    </source>
</evidence>
<evidence type="ECO:0000313" key="4">
    <source>
        <dbReference type="EMBL" id="OEU08568.1"/>
    </source>
</evidence>
<feature type="region of interest" description="Disordered" evidence="1">
    <location>
        <begin position="312"/>
        <end position="338"/>
    </location>
</feature>
<feature type="signal peptide" evidence="2">
    <location>
        <begin position="1"/>
        <end position="23"/>
    </location>
</feature>
<proteinExistence type="predicted"/>
<organism evidence="4 5">
    <name type="scientific">Fragilariopsis cylindrus CCMP1102</name>
    <dbReference type="NCBI Taxonomy" id="635003"/>
    <lineage>
        <taxon>Eukaryota</taxon>
        <taxon>Sar</taxon>
        <taxon>Stramenopiles</taxon>
        <taxon>Ochrophyta</taxon>
        <taxon>Bacillariophyta</taxon>
        <taxon>Bacillariophyceae</taxon>
        <taxon>Bacillariophycidae</taxon>
        <taxon>Bacillariales</taxon>
        <taxon>Bacillariaceae</taxon>
        <taxon>Fragilariopsis</taxon>
    </lineage>
</organism>
<gene>
    <name evidence="4" type="ORF">FRACYDRAFT_249460</name>
</gene>
<accession>A0A1E7ERF7</accession>
<evidence type="ECO:0000256" key="1">
    <source>
        <dbReference type="SAM" id="MobiDB-lite"/>
    </source>
</evidence>
<protein>
    <recommendedName>
        <fullName evidence="3">DUF547 domain-containing protein</fullName>
    </recommendedName>
</protein>
<dbReference type="InParanoid" id="A0A1E7ERF7"/>
<sequence length="368" mass="41623">MIRRNNSISVLLILILILHGTNVKSFTLPSPLQKVLILAEGFIAKQKVNKNLDPNIRTKFKVESDETFAAQRSNDGATTTTTTFSHALWDSALKKHATYVGDIDGITTTLVDYVGMSKDPDVLRYTQALATVDLEQLGSANANANNSANELLALYINAYNCFCIGHVTKYYLADPKRRLPSTITAVTKTMTDYKKTDIWDVPAGKIGRRTVTLNEIEHTILRSCWDDPRIHAAIVCASASCPNLRSEAFVGAKLNAQLDDQAQNWVSDTKKGLRYNPNNSQQLLVSRIFLWFQDDFQSNYGGPLAWAQQYASTRGGKENDNDNDPKQQQQQQQQLAAWSKLSTDDYEKNVEYFPYNWKLNDRRWERQD</sequence>
<dbReference type="OrthoDB" id="418495at2759"/>
<feature type="domain" description="DUF547" evidence="3">
    <location>
        <begin position="147"/>
        <end position="265"/>
    </location>
</feature>
<dbReference type="KEGG" id="fcy:FRACYDRAFT_249460"/>
<reference evidence="4 5" key="1">
    <citation type="submission" date="2016-09" db="EMBL/GenBank/DDBJ databases">
        <title>Extensive genetic diversity and differential bi-allelic expression allows diatom success in the polar Southern Ocean.</title>
        <authorList>
            <consortium name="DOE Joint Genome Institute"/>
            <person name="Mock T."/>
            <person name="Otillar R.P."/>
            <person name="Strauss J."/>
            <person name="Dupont C."/>
            <person name="Frickenhaus S."/>
            <person name="Maumus F."/>
            <person name="Mcmullan M."/>
            <person name="Sanges R."/>
            <person name="Schmutz J."/>
            <person name="Toseland A."/>
            <person name="Valas R."/>
            <person name="Veluchamy A."/>
            <person name="Ward B.J."/>
            <person name="Allen A."/>
            <person name="Barry K."/>
            <person name="Falciatore A."/>
            <person name="Ferrante M."/>
            <person name="Fortunato A.E."/>
            <person name="Gloeckner G."/>
            <person name="Gruber A."/>
            <person name="Hipkin R."/>
            <person name="Janech M."/>
            <person name="Kroth P."/>
            <person name="Leese F."/>
            <person name="Lindquist E."/>
            <person name="Lyon B.R."/>
            <person name="Martin J."/>
            <person name="Mayer C."/>
            <person name="Parker M."/>
            <person name="Quesneville H."/>
            <person name="Raymond J."/>
            <person name="Uhlig C."/>
            <person name="Valentin K.U."/>
            <person name="Worden A.Z."/>
            <person name="Armbrust E.V."/>
            <person name="Bowler C."/>
            <person name="Green B."/>
            <person name="Moulton V."/>
            <person name="Van Oosterhout C."/>
            <person name="Grigoriev I."/>
        </authorList>
    </citation>
    <scope>NUCLEOTIDE SEQUENCE [LARGE SCALE GENOMIC DNA]</scope>
    <source>
        <strain evidence="4 5">CCMP1102</strain>
    </source>
</reference>
<name>A0A1E7ERF7_9STRA</name>
<dbReference type="Pfam" id="PF04784">
    <property type="entry name" value="DUF547"/>
    <property type="match status" value="1"/>
</dbReference>
<dbReference type="Proteomes" id="UP000095751">
    <property type="component" value="Unassembled WGS sequence"/>
</dbReference>
<feature type="compositionally biased region" description="Basic and acidic residues" evidence="1">
    <location>
        <begin position="315"/>
        <end position="325"/>
    </location>
</feature>
<dbReference type="PANTHER" id="PTHR46361:SF3">
    <property type="entry name" value="ELECTRON CARRIER_ PROTEIN DISULFIDE OXIDOREDUCTASE"/>
    <property type="match status" value="1"/>
</dbReference>
<keyword evidence="2" id="KW-0732">Signal</keyword>
<dbReference type="EMBL" id="KV784379">
    <property type="protein sequence ID" value="OEU08568.1"/>
    <property type="molecule type" value="Genomic_DNA"/>
</dbReference>
<dbReference type="InterPro" id="IPR006869">
    <property type="entry name" value="DUF547"/>
</dbReference>
<dbReference type="PANTHER" id="PTHR46361">
    <property type="entry name" value="ELECTRON CARRIER/ PROTEIN DISULFIDE OXIDOREDUCTASE"/>
    <property type="match status" value="1"/>
</dbReference>
<evidence type="ECO:0000259" key="3">
    <source>
        <dbReference type="Pfam" id="PF04784"/>
    </source>
</evidence>